<name>A0A1N7RTM0_9BURK</name>
<protein>
    <submittedName>
        <fullName evidence="2">Putative MxaK-like protein</fullName>
    </submittedName>
</protein>
<evidence type="ECO:0000256" key="1">
    <source>
        <dbReference type="SAM" id="MobiDB-lite"/>
    </source>
</evidence>
<evidence type="ECO:0000313" key="2">
    <source>
        <dbReference type="EMBL" id="SIT38455.1"/>
    </source>
</evidence>
<keyword evidence="3" id="KW-1185">Reference proteome</keyword>
<dbReference type="RefSeq" id="WP_094779034.1">
    <property type="nucleotide sequence ID" value="NZ_CYGX02000015.1"/>
</dbReference>
<evidence type="ECO:0000313" key="3">
    <source>
        <dbReference type="Proteomes" id="UP000187012"/>
    </source>
</evidence>
<gene>
    <name evidence="2" type="ORF">BN2475_150105</name>
</gene>
<proteinExistence type="predicted"/>
<dbReference type="Gene3D" id="1.25.40.10">
    <property type="entry name" value="Tetratricopeptide repeat domain"/>
    <property type="match status" value="1"/>
</dbReference>
<dbReference type="EMBL" id="CYGX02000015">
    <property type="protein sequence ID" value="SIT38455.1"/>
    <property type="molecule type" value="Genomic_DNA"/>
</dbReference>
<dbReference type="SUPFAM" id="SSF48452">
    <property type="entry name" value="TPR-like"/>
    <property type="match status" value="1"/>
</dbReference>
<reference evidence="2 3" key="1">
    <citation type="submission" date="2016-12" db="EMBL/GenBank/DDBJ databases">
        <authorList>
            <person name="Song W.-J."/>
            <person name="Kurnit D.M."/>
        </authorList>
    </citation>
    <scope>NUCLEOTIDE SEQUENCE [LARGE SCALE GENOMIC DNA]</scope>
    <source>
        <strain evidence="2 3">STM7296</strain>
    </source>
</reference>
<dbReference type="STRING" id="1247936.BN2475_150105"/>
<organism evidence="2 3">
    <name type="scientific">Paraburkholderia ribeironis</name>
    <dbReference type="NCBI Taxonomy" id="1247936"/>
    <lineage>
        <taxon>Bacteria</taxon>
        <taxon>Pseudomonadati</taxon>
        <taxon>Pseudomonadota</taxon>
        <taxon>Betaproteobacteria</taxon>
        <taxon>Burkholderiales</taxon>
        <taxon>Burkholderiaceae</taxon>
        <taxon>Paraburkholderia</taxon>
    </lineage>
</organism>
<dbReference type="OrthoDB" id="8685511at2"/>
<accession>A0A1N7RTM0</accession>
<sequence>MTRTLMHGMFGTIALCCAGWAAYDWTQLQDAGQINQAVAAVTAVTAVTAVSAASVANGKPGEDPAAADAPQVRLARATALSKAGAYDAAGRLYAGLIHDDRLDDLGRTALFDLANMYLREGAGEGAASTVKSLNMIGEAKAGYRRLLRAAPDDWDARYNLERALWLAPETDGAPVEPNVKSQHNVTVRDPQSKDLP</sequence>
<dbReference type="AlphaFoldDB" id="A0A1N7RTM0"/>
<feature type="region of interest" description="Disordered" evidence="1">
    <location>
        <begin position="171"/>
        <end position="196"/>
    </location>
</feature>
<dbReference type="InterPro" id="IPR011990">
    <property type="entry name" value="TPR-like_helical_dom_sf"/>
</dbReference>
<dbReference type="Proteomes" id="UP000187012">
    <property type="component" value="Unassembled WGS sequence"/>
</dbReference>